<dbReference type="Pfam" id="PF13442">
    <property type="entry name" value="Cytochrome_CBB3"/>
    <property type="match status" value="1"/>
</dbReference>
<evidence type="ECO:0000259" key="6">
    <source>
        <dbReference type="PROSITE" id="PS51007"/>
    </source>
</evidence>
<reference evidence="7 8" key="1">
    <citation type="submission" date="2021-02" db="EMBL/GenBank/DDBJ databases">
        <authorList>
            <person name="Lee D.-H."/>
        </authorList>
    </citation>
    <scope>NUCLEOTIDE SEQUENCE [LARGE SCALE GENOMIC DNA]</scope>
    <source>
        <strain evidence="7 8">UL073</strain>
    </source>
</reference>
<dbReference type="InterPro" id="IPR036909">
    <property type="entry name" value="Cyt_c-like_dom_sf"/>
</dbReference>
<evidence type="ECO:0000256" key="3">
    <source>
        <dbReference type="ARBA" id="ARBA00023004"/>
    </source>
</evidence>
<dbReference type="Proteomes" id="UP000717995">
    <property type="component" value="Unassembled WGS sequence"/>
</dbReference>
<protein>
    <submittedName>
        <fullName evidence="7">C-type cytochrome</fullName>
    </submittedName>
</protein>
<feature type="signal peptide" evidence="5">
    <location>
        <begin position="1"/>
        <end position="18"/>
    </location>
</feature>
<organism evidence="7 8">
    <name type="scientific">Zestomonas insulae</name>
    <dbReference type="NCBI Taxonomy" id="2809017"/>
    <lineage>
        <taxon>Bacteria</taxon>
        <taxon>Pseudomonadati</taxon>
        <taxon>Pseudomonadota</taxon>
        <taxon>Gammaproteobacteria</taxon>
        <taxon>Pseudomonadales</taxon>
        <taxon>Pseudomonadaceae</taxon>
        <taxon>Zestomonas</taxon>
    </lineage>
</organism>
<dbReference type="Gene3D" id="1.10.760.10">
    <property type="entry name" value="Cytochrome c-like domain"/>
    <property type="match status" value="1"/>
</dbReference>
<dbReference type="PROSITE" id="PS51007">
    <property type="entry name" value="CYTC"/>
    <property type="match status" value="1"/>
</dbReference>
<evidence type="ECO:0000256" key="2">
    <source>
        <dbReference type="ARBA" id="ARBA00022723"/>
    </source>
</evidence>
<sequence length="114" mass="12617">MKRWLGILLVTAWGTVIAAQPEGKVSAARGKEVFQQWCAACHAPGIRHPGTLALEAKYKGAVPAALEERKDLAPQFITYFVRNGVSIMPFFRKTEVSDQDLEALTRYLTEGKTP</sequence>
<keyword evidence="2 4" id="KW-0479">Metal-binding</keyword>
<evidence type="ECO:0000313" key="7">
    <source>
        <dbReference type="EMBL" id="MBM7061037.1"/>
    </source>
</evidence>
<proteinExistence type="predicted"/>
<dbReference type="RefSeq" id="WP_205348236.1">
    <property type="nucleotide sequence ID" value="NZ_JAFEUP010000003.1"/>
</dbReference>
<feature type="chain" id="PRO_5045127760" evidence="5">
    <location>
        <begin position="19"/>
        <end position="114"/>
    </location>
</feature>
<dbReference type="InterPro" id="IPR009056">
    <property type="entry name" value="Cyt_c-like_dom"/>
</dbReference>
<gene>
    <name evidence="7" type="ORF">JQX08_09990</name>
</gene>
<evidence type="ECO:0000313" key="8">
    <source>
        <dbReference type="Proteomes" id="UP000717995"/>
    </source>
</evidence>
<evidence type="ECO:0000256" key="4">
    <source>
        <dbReference type="PROSITE-ProRule" id="PRU00433"/>
    </source>
</evidence>
<name>A0ABS2IDJ2_9GAMM</name>
<comment type="caution">
    <text evidence="7">The sequence shown here is derived from an EMBL/GenBank/DDBJ whole genome shotgun (WGS) entry which is preliminary data.</text>
</comment>
<evidence type="ECO:0000256" key="5">
    <source>
        <dbReference type="SAM" id="SignalP"/>
    </source>
</evidence>
<dbReference type="SUPFAM" id="SSF46626">
    <property type="entry name" value="Cytochrome c"/>
    <property type="match status" value="1"/>
</dbReference>
<keyword evidence="5" id="KW-0732">Signal</keyword>
<feature type="domain" description="Cytochrome c" evidence="6">
    <location>
        <begin position="25"/>
        <end position="112"/>
    </location>
</feature>
<keyword evidence="1 4" id="KW-0349">Heme</keyword>
<accession>A0ABS2IDJ2</accession>
<evidence type="ECO:0000256" key="1">
    <source>
        <dbReference type="ARBA" id="ARBA00022617"/>
    </source>
</evidence>
<keyword evidence="8" id="KW-1185">Reference proteome</keyword>
<dbReference type="EMBL" id="JAFEUP010000003">
    <property type="protein sequence ID" value="MBM7061037.1"/>
    <property type="molecule type" value="Genomic_DNA"/>
</dbReference>
<keyword evidence="3 4" id="KW-0408">Iron</keyword>